<dbReference type="InterPro" id="IPR019257">
    <property type="entry name" value="MeTrfase_dom"/>
</dbReference>
<keyword evidence="5" id="KW-1185">Reference proteome</keyword>
<dbReference type="Proteomes" id="UP000319976">
    <property type="component" value="Chromosome"/>
</dbReference>
<evidence type="ECO:0000256" key="1">
    <source>
        <dbReference type="ARBA" id="ARBA00022603"/>
    </source>
</evidence>
<dbReference type="InterPro" id="IPR035094">
    <property type="entry name" value="EgtD"/>
</dbReference>
<dbReference type="PANTHER" id="PTHR43397">
    <property type="entry name" value="ERGOTHIONEINE BIOSYNTHESIS PROTEIN 1"/>
    <property type="match status" value="1"/>
</dbReference>
<dbReference type="SUPFAM" id="SSF53335">
    <property type="entry name" value="S-adenosyl-L-methionine-dependent methyltransferases"/>
    <property type="match status" value="1"/>
</dbReference>
<dbReference type="KEGG" id="chya:V22_18980"/>
<keyword evidence="1 4" id="KW-0489">Methyltransferase</keyword>
<reference evidence="4 5" key="1">
    <citation type="submission" date="2019-02" db="EMBL/GenBank/DDBJ databases">
        <title>Deep-cultivation of Planctomycetes and their phenomic and genomic characterization uncovers novel biology.</title>
        <authorList>
            <person name="Wiegand S."/>
            <person name="Jogler M."/>
            <person name="Boedeker C."/>
            <person name="Pinto D."/>
            <person name="Vollmers J."/>
            <person name="Rivas-Marin E."/>
            <person name="Kohn T."/>
            <person name="Peeters S.H."/>
            <person name="Heuer A."/>
            <person name="Rast P."/>
            <person name="Oberbeckmann S."/>
            <person name="Bunk B."/>
            <person name="Jeske O."/>
            <person name="Meyerdierks A."/>
            <person name="Storesund J.E."/>
            <person name="Kallscheuer N."/>
            <person name="Luecker S."/>
            <person name="Lage O.M."/>
            <person name="Pohl T."/>
            <person name="Merkel B.J."/>
            <person name="Hornburger P."/>
            <person name="Mueller R.-W."/>
            <person name="Bruemmer F."/>
            <person name="Labrenz M."/>
            <person name="Spormann A.M."/>
            <person name="Op den Camp H."/>
            <person name="Overmann J."/>
            <person name="Amann R."/>
            <person name="Jetten M.S.M."/>
            <person name="Mascher T."/>
            <person name="Medema M.H."/>
            <person name="Devos D.P."/>
            <person name="Kaster A.-K."/>
            <person name="Ovreas L."/>
            <person name="Rohde M."/>
            <person name="Galperin M.Y."/>
            <person name="Jogler C."/>
        </authorList>
    </citation>
    <scope>NUCLEOTIDE SEQUENCE [LARGE SCALE GENOMIC DNA]</scope>
    <source>
        <strain evidence="4 5">V22</strain>
    </source>
</reference>
<protein>
    <submittedName>
        <fullName evidence="4">Histidine-specific methyltransferase EgtD</fullName>
        <ecNumber evidence="4">2.1.1.44</ecNumber>
    </submittedName>
</protein>
<dbReference type="InterPro" id="IPR029063">
    <property type="entry name" value="SAM-dependent_MTases_sf"/>
</dbReference>
<dbReference type="GO" id="GO:0052706">
    <property type="term" value="F:L-histidine N(alpha)-methyltransferase activity"/>
    <property type="evidence" value="ECO:0007669"/>
    <property type="project" value="UniProtKB-EC"/>
</dbReference>
<dbReference type="InterPro" id="IPR051128">
    <property type="entry name" value="EgtD_Methyltrsf_superfamily"/>
</dbReference>
<dbReference type="GO" id="GO:0032259">
    <property type="term" value="P:methylation"/>
    <property type="evidence" value="ECO:0007669"/>
    <property type="project" value="UniProtKB-KW"/>
</dbReference>
<evidence type="ECO:0000256" key="2">
    <source>
        <dbReference type="ARBA" id="ARBA00022679"/>
    </source>
</evidence>
<dbReference type="AlphaFoldDB" id="A0A517T8I5"/>
<proteinExistence type="predicted"/>
<dbReference type="EMBL" id="CP036316">
    <property type="protein sequence ID" value="QDT64658.1"/>
    <property type="molecule type" value="Genomic_DNA"/>
</dbReference>
<dbReference type="PANTHER" id="PTHR43397:SF1">
    <property type="entry name" value="ERGOTHIONEINE BIOSYNTHESIS PROTEIN 1"/>
    <property type="match status" value="1"/>
</dbReference>
<organism evidence="4 5">
    <name type="scientific">Calycomorphotria hydatis</name>
    <dbReference type="NCBI Taxonomy" id="2528027"/>
    <lineage>
        <taxon>Bacteria</taxon>
        <taxon>Pseudomonadati</taxon>
        <taxon>Planctomycetota</taxon>
        <taxon>Planctomycetia</taxon>
        <taxon>Planctomycetales</taxon>
        <taxon>Planctomycetaceae</taxon>
        <taxon>Calycomorphotria</taxon>
    </lineage>
</organism>
<dbReference type="EC" id="2.1.1.44" evidence="4"/>
<dbReference type="PIRSF" id="PIRSF018005">
    <property type="entry name" value="UCP018005"/>
    <property type="match status" value="1"/>
</dbReference>
<dbReference type="InterPro" id="IPR017804">
    <property type="entry name" value="MeTrfase_EgtD-like"/>
</dbReference>
<dbReference type="NCBIfam" id="TIGR03438">
    <property type="entry name" value="egtD_ergothio"/>
    <property type="match status" value="1"/>
</dbReference>
<feature type="domain" description="Histidine-specific methyltransferase SAM-dependent" evidence="3">
    <location>
        <begin position="18"/>
        <end position="318"/>
    </location>
</feature>
<dbReference type="Gene3D" id="3.40.50.150">
    <property type="entry name" value="Vaccinia Virus protein VP39"/>
    <property type="match status" value="1"/>
</dbReference>
<evidence type="ECO:0000259" key="3">
    <source>
        <dbReference type="Pfam" id="PF10017"/>
    </source>
</evidence>
<evidence type="ECO:0000313" key="5">
    <source>
        <dbReference type="Proteomes" id="UP000319976"/>
    </source>
</evidence>
<keyword evidence="2 4" id="KW-0808">Transferase</keyword>
<accession>A0A517T8I5</accession>
<evidence type="ECO:0000313" key="4">
    <source>
        <dbReference type="EMBL" id="QDT64658.1"/>
    </source>
</evidence>
<gene>
    <name evidence="4" type="primary">egtD</name>
    <name evidence="4" type="ORF">V22_18980</name>
</gene>
<name>A0A517T8I5_9PLAN</name>
<dbReference type="Pfam" id="PF10017">
    <property type="entry name" value="Methyltransf_33"/>
    <property type="match status" value="1"/>
</dbReference>
<sequence>MTEHMLECNLDANCEFFEDVIAGLTAASKYIPCKYLYDERGSKLFDQICELPEYYPTRTETGILKERLPEIVEEFGEGAALVEFGSGSSVKTRILLDELADHLAAYVPVDISGEHLAKVASELQANYPNLHIEPVVADFTKPFPLPERVAAIDHRIGFFPGSTIGNFEEDDAVTLLHTFHDNVGVHGGLLIGVDLHKSTSVLEAAYNDQQGVTAEFNLNLLRRINRELCADFDLEQFVHRARYNEERQRIEIFIDSLRQQRVKIGDVVIEFRAGEAIHTEYSHKFTRERFAGIAAAAGFDVDRVWTDADELFSVQLLSVSD</sequence>